<sequence>MRIRFWGTRGSLPVSLTAENLRKKMIAVLTAAKGKVLNEREEIESFLASLPFSTTQTYGGQTCCVEIEQTRHHSKSDEYVLCDFGSGARALGTHVIARHGSKTPNVFHVFMSHLHWDHIMGFPHFAPAYHAGNKIFIYGCHPEMERAFRRQQNEISFPISFDALAADIHFIQLIPNESVHIAGLTVTPQLQFHTGDSYGYRFVANNGQILVYSTDSEHKLESPSETQRVVDFFSNADLVIFDSMYSFAETQSAKADFGHSSNLVGIELCQLAKVKQLAFYHHDPLFSDERISSIEIESKRLELLTRENNAALKIISTYDGLEIDL</sequence>
<proteinExistence type="predicted"/>
<name>A0A816QUH0_9BILA</name>
<comment type="caution">
    <text evidence="2">The sequence shown here is derived from an EMBL/GenBank/DDBJ whole genome shotgun (WGS) entry which is preliminary data.</text>
</comment>
<dbReference type="Gene3D" id="3.60.15.10">
    <property type="entry name" value="Ribonuclease Z/Hydroxyacylglutathione hydrolase-like"/>
    <property type="match status" value="1"/>
</dbReference>
<dbReference type="InterPro" id="IPR001279">
    <property type="entry name" value="Metallo-B-lactamas"/>
</dbReference>
<dbReference type="PANTHER" id="PTHR42663">
    <property type="entry name" value="HYDROLASE C777.06C-RELATED-RELATED"/>
    <property type="match status" value="1"/>
</dbReference>
<dbReference type="EMBL" id="CAJNRF010004823">
    <property type="protein sequence ID" value="CAF2064786.1"/>
    <property type="molecule type" value="Genomic_DNA"/>
</dbReference>
<protein>
    <recommendedName>
        <fullName evidence="1">Metallo-beta-lactamase domain-containing protein</fullName>
    </recommendedName>
</protein>
<evidence type="ECO:0000259" key="1">
    <source>
        <dbReference type="Pfam" id="PF12706"/>
    </source>
</evidence>
<dbReference type="InterPro" id="IPR036866">
    <property type="entry name" value="RibonucZ/Hydroxyglut_hydro"/>
</dbReference>
<feature type="domain" description="Metallo-beta-lactamase" evidence="1">
    <location>
        <begin position="81"/>
        <end position="282"/>
    </location>
</feature>
<dbReference type="Proteomes" id="UP000663856">
    <property type="component" value="Unassembled WGS sequence"/>
</dbReference>
<evidence type="ECO:0000313" key="2">
    <source>
        <dbReference type="EMBL" id="CAF2064786.1"/>
    </source>
</evidence>
<dbReference type="PANTHER" id="PTHR42663:SF4">
    <property type="entry name" value="SLL1036 PROTEIN"/>
    <property type="match status" value="1"/>
</dbReference>
<gene>
    <name evidence="2" type="ORF">WKI299_LOCUS12841</name>
</gene>
<dbReference type="SUPFAM" id="SSF56281">
    <property type="entry name" value="Metallo-hydrolase/oxidoreductase"/>
    <property type="match status" value="1"/>
</dbReference>
<reference evidence="2" key="1">
    <citation type="submission" date="2021-02" db="EMBL/GenBank/DDBJ databases">
        <authorList>
            <person name="Nowell W R."/>
        </authorList>
    </citation>
    <scope>NUCLEOTIDE SEQUENCE</scope>
</reference>
<organism evidence="2 3">
    <name type="scientific">Rotaria magnacalcarata</name>
    <dbReference type="NCBI Taxonomy" id="392030"/>
    <lineage>
        <taxon>Eukaryota</taxon>
        <taxon>Metazoa</taxon>
        <taxon>Spiralia</taxon>
        <taxon>Gnathifera</taxon>
        <taxon>Rotifera</taxon>
        <taxon>Eurotatoria</taxon>
        <taxon>Bdelloidea</taxon>
        <taxon>Philodinida</taxon>
        <taxon>Philodinidae</taxon>
        <taxon>Rotaria</taxon>
    </lineage>
</organism>
<accession>A0A816QUH0</accession>
<dbReference type="Pfam" id="PF12706">
    <property type="entry name" value="Lactamase_B_2"/>
    <property type="match status" value="1"/>
</dbReference>
<dbReference type="AlphaFoldDB" id="A0A816QUH0"/>
<dbReference type="CDD" id="cd07715">
    <property type="entry name" value="TaR3-like_MBL-fold"/>
    <property type="match status" value="1"/>
</dbReference>
<evidence type="ECO:0000313" key="3">
    <source>
        <dbReference type="Proteomes" id="UP000663856"/>
    </source>
</evidence>